<keyword evidence="4" id="KW-1185">Reference proteome</keyword>
<proteinExistence type="predicted"/>
<sequence>MTSGPAHPADQHAYTVRRAPRLSAVLAVAAVLGILAALVATTAIHASPTPPADPYSGIPLSFADTFGFVSLISLLGAGVLGLLVWLLLDRRSRATTRTVVLERTDDPAAADVRLDRSAADALRSRTAPTERTPEQ</sequence>
<feature type="transmembrane region" description="Helical" evidence="2">
    <location>
        <begin position="66"/>
        <end position="88"/>
    </location>
</feature>
<comment type="caution">
    <text evidence="3">The sequence shown here is derived from an EMBL/GenBank/DDBJ whole genome shotgun (WGS) entry which is preliminary data.</text>
</comment>
<protein>
    <submittedName>
        <fullName evidence="3">Putative small integral membrane protein</fullName>
    </submittedName>
</protein>
<evidence type="ECO:0000256" key="2">
    <source>
        <dbReference type="SAM" id="Phobius"/>
    </source>
</evidence>
<gene>
    <name evidence="3" type="ORF">HDA33_000017</name>
</gene>
<evidence type="ECO:0000256" key="1">
    <source>
        <dbReference type="SAM" id="MobiDB-lite"/>
    </source>
</evidence>
<feature type="transmembrane region" description="Helical" evidence="2">
    <location>
        <begin position="24"/>
        <end position="46"/>
    </location>
</feature>
<evidence type="ECO:0000313" key="4">
    <source>
        <dbReference type="Proteomes" id="UP000567246"/>
    </source>
</evidence>
<name>A0A7W9MZ95_9MICC</name>
<feature type="region of interest" description="Disordered" evidence="1">
    <location>
        <begin position="112"/>
        <end position="135"/>
    </location>
</feature>
<keyword evidence="2" id="KW-0812">Transmembrane</keyword>
<keyword evidence="2" id="KW-1133">Transmembrane helix</keyword>
<reference evidence="3 4" key="1">
    <citation type="submission" date="2020-08" db="EMBL/GenBank/DDBJ databases">
        <title>Sequencing the genomes of 1000 actinobacteria strains.</title>
        <authorList>
            <person name="Klenk H.-P."/>
        </authorList>
    </citation>
    <scope>NUCLEOTIDE SEQUENCE [LARGE SCALE GENOMIC DNA]</scope>
    <source>
        <strain evidence="3 4">DSM 17945</strain>
    </source>
</reference>
<dbReference type="EMBL" id="JACHMW010000001">
    <property type="protein sequence ID" value="MBB5847453.1"/>
    <property type="molecule type" value="Genomic_DNA"/>
</dbReference>
<dbReference type="Proteomes" id="UP000567246">
    <property type="component" value="Unassembled WGS sequence"/>
</dbReference>
<keyword evidence="2" id="KW-0472">Membrane</keyword>
<dbReference type="RefSeq" id="WP_184169554.1">
    <property type="nucleotide sequence ID" value="NZ_BAABAG010000003.1"/>
</dbReference>
<accession>A0A7W9MZ95</accession>
<evidence type="ECO:0000313" key="3">
    <source>
        <dbReference type="EMBL" id="MBB5847453.1"/>
    </source>
</evidence>
<organism evidence="3 4">
    <name type="scientific">Micrococcus endophyticus</name>
    <dbReference type="NCBI Taxonomy" id="455343"/>
    <lineage>
        <taxon>Bacteria</taxon>
        <taxon>Bacillati</taxon>
        <taxon>Actinomycetota</taxon>
        <taxon>Actinomycetes</taxon>
        <taxon>Micrococcales</taxon>
        <taxon>Micrococcaceae</taxon>
        <taxon>Micrococcus</taxon>
    </lineage>
</organism>
<dbReference type="AlphaFoldDB" id="A0A7W9MZ95"/>